<accession>A0A804HNL5</accession>
<evidence type="ECO:0000256" key="1">
    <source>
        <dbReference type="ARBA" id="ARBA00022737"/>
    </source>
</evidence>
<reference evidence="4" key="2">
    <citation type="submission" date="2021-05" db="UniProtKB">
        <authorList>
            <consortium name="EnsemblPlants"/>
        </authorList>
    </citation>
    <scope>IDENTIFICATION</scope>
    <source>
        <strain evidence="4">subsp. malaccensis</strain>
    </source>
</reference>
<evidence type="ECO:0000256" key="2">
    <source>
        <dbReference type="PROSITE-ProRule" id="PRU00708"/>
    </source>
</evidence>
<evidence type="ECO:0000313" key="5">
    <source>
        <dbReference type="Proteomes" id="UP000012960"/>
    </source>
</evidence>
<name>A0A804HNL5_MUSAM</name>
<sequence>MRNAWRNLSLRSLPWIASRGPSVSPPNLLVKVPEPKNPSFLLPFVGRIRSPSYLGIRWFSPDPAGSDEIKAELESLDLSFDRETMDLVLRDLKCVHSASEDGRVKLNSESYNRMLQTLGNNGRSEEFWRVVGTMRKKGFGISKATYLSVSKSFREEKMEKDVNLLNEAYSLSTGRNEAETACQEICKILREEEPGEILQKKLDDIDDSLLSELVGVVLELTTEHPEKALLLMEQVEKRSSLKIDGGVYNAMARILGRKDCINEFQDLLRKMRDQGHELELKTYIKVSHWFHQRKMIAEVADLYEFAMSGTVKPPPQDFLFLLKKIVLSKDLDLDLITRVVRIFVEDGNSIKRSVFGGVLKSLRSVGRLGECDKVLAAMEQGGFAADSSVHDRVVIGLCDAGRSDGAFKYLDNIENEGYSLDVKTWTYLVKKHSVAGELEQALSCFKVMTERRGGENVGCAFEELMKGYCQKDKIKDAHKVLNEMVTKRNVQPWHSTYKFLIEMFINQGYLKESFSLLEPMKSHGFPPYIDPYISYLSKLGTVDDAMGFLKAMTVKEFPSRTVFMRVFETLLKAGRHDVAHGILSKSPGSVRNHADVLDLFYSMKPDDASAVIA</sequence>
<dbReference type="GO" id="GO:0008380">
    <property type="term" value="P:RNA splicing"/>
    <property type="evidence" value="ECO:0007669"/>
    <property type="project" value="InterPro"/>
</dbReference>
<dbReference type="OMA" id="LYEFAMG"/>
<evidence type="ECO:0000313" key="4">
    <source>
        <dbReference type="EnsemblPlants" id="Ma01_p00140.1"/>
    </source>
</evidence>
<dbReference type="Gramene" id="Ma01_t00140.1">
    <property type="protein sequence ID" value="Ma01_p00140.1"/>
    <property type="gene ID" value="Ma01_g00140"/>
</dbReference>
<dbReference type="AlphaFoldDB" id="A0A804HNL5"/>
<dbReference type="PANTHER" id="PTHR47003:SF3">
    <property type="entry name" value="SMALL RIBOSOMAL SUBUNIT PROTEIN MS81 (RPPR8)"/>
    <property type="match status" value="1"/>
</dbReference>
<dbReference type="InterPro" id="IPR002885">
    <property type="entry name" value="PPR_rpt"/>
</dbReference>
<protein>
    <submittedName>
        <fullName evidence="3">(wild Malaysian banana) hypothetical protein</fullName>
    </submittedName>
</protein>
<evidence type="ECO:0000313" key="3">
    <source>
        <dbReference type="EMBL" id="CAG1858112.1"/>
    </source>
</evidence>
<dbReference type="EMBL" id="HG996466">
    <property type="protein sequence ID" value="CAG1858112.1"/>
    <property type="molecule type" value="Genomic_DNA"/>
</dbReference>
<dbReference type="Proteomes" id="UP000012960">
    <property type="component" value="Unplaced"/>
</dbReference>
<dbReference type="Gene3D" id="1.25.40.10">
    <property type="entry name" value="Tetratricopeptide repeat domain"/>
    <property type="match status" value="4"/>
</dbReference>
<dbReference type="KEGG" id="mus:103981115"/>
<dbReference type="InterPro" id="IPR011990">
    <property type="entry name" value="TPR-like_helical_dom_sf"/>
</dbReference>
<dbReference type="PANTHER" id="PTHR47003">
    <property type="entry name" value="OS01G0970900 PROTEIN"/>
    <property type="match status" value="1"/>
</dbReference>
<feature type="repeat" description="PPR" evidence="2">
    <location>
        <begin position="493"/>
        <end position="527"/>
    </location>
</feature>
<reference evidence="3" key="1">
    <citation type="submission" date="2021-03" db="EMBL/GenBank/DDBJ databases">
        <authorList>
            <consortium name="Genoscope - CEA"/>
            <person name="William W."/>
        </authorList>
    </citation>
    <scope>NUCLEOTIDE SEQUENCE</scope>
    <source>
        <strain evidence="3">Doubled-haploid Pahang</strain>
    </source>
</reference>
<dbReference type="Pfam" id="PF01535">
    <property type="entry name" value="PPR"/>
    <property type="match status" value="4"/>
</dbReference>
<dbReference type="EnsemblPlants" id="Ma01_t00140.1">
    <property type="protein sequence ID" value="Ma01_p00140.1"/>
    <property type="gene ID" value="Ma01_g00140"/>
</dbReference>
<keyword evidence="5" id="KW-1185">Reference proteome</keyword>
<dbReference type="PROSITE" id="PS51375">
    <property type="entry name" value="PPR"/>
    <property type="match status" value="2"/>
</dbReference>
<dbReference type="InterPro" id="IPR044578">
    <property type="entry name" value="BIR6-like"/>
</dbReference>
<dbReference type="GO" id="GO:0003729">
    <property type="term" value="F:mRNA binding"/>
    <property type="evidence" value="ECO:0000318"/>
    <property type="project" value="GO_Central"/>
</dbReference>
<organism evidence="4 5">
    <name type="scientific">Musa acuminata subsp. malaccensis</name>
    <name type="common">Wild banana</name>
    <name type="synonym">Musa malaccensis</name>
    <dbReference type="NCBI Taxonomy" id="214687"/>
    <lineage>
        <taxon>Eukaryota</taxon>
        <taxon>Viridiplantae</taxon>
        <taxon>Streptophyta</taxon>
        <taxon>Embryophyta</taxon>
        <taxon>Tracheophyta</taxon>
        <taxon>Spermatophyta</taxon>
        <taxon>Magnoliopsida</taxon>
        <taxon>Liliopsida</taxon>
        <taxon>Zingiberales</taxon>
        <taxon>Musaceae</taxon>
        <taxon>Musa</taxon>
    </lineage>
</organism>
<dbReference type="NCBIfam" id="TIGR00756">
    <property type="entry name" value="PPR"/>
    <property type="match status" value="2"/>
</dbReference>
<proteinExistence type="predicted"/>
<keyword evidence="1" id="KW-0677">Repeat</keyword>
<gene>
    <name evidence="3" type="ORF">GSMUA_284070.1</name>
</gene>
<feature type="repeat" description="PPR" evidence="2">
    <location>
        <begin position="107"/>
        <end position="141"/>
    </location>
</feature>
<dbReference type="OrthoDB" id="777957at2759"/>